<feature type="compositionally biased region" description="Polar residues" evidence="1">
    <location>
        <begin position="57"/>
        <end position="66"/>
    </location>
</feature>
<dbReference type="WBParaSite" id="Hba_16703">
    <property type="protein sequence ID" value="Hba_16703"/>
    <property type="gene ID" value="Hba_16703"/>
</dbReference>
<evidence type="ECO:0000313" key="3">
    <source>
        <dbReference type="WBParaSite" id="Hba_16703"/>
    </source>
</evidence>
<organism evidence="2 3">
    <name type="scientific">Heterorhabditis bacteriophora</name>
    <name type="common">Entomopathogenic nematode worm</name>
    <dbReference type="NCBI Taxonomy" id="37862"/>
    <lineage>
        <taxon>Eukaryota</taxon>
        <taxon>Metazoa</taxon>
        <taxon>Ecdysozoa</taxon>
        <taxon>Nematoda</taxon>
        <taxon>Chromadorea</taxon>
        <taxon>Rhabditida</taxon>
        <taxon>Rhabditina</taxon>
        <taxon>Rhabditomorpha</taxon>
        <taxon>Strongyloidea</taxon>
        <taxon>Heterorhabditidae</taxon>
        <taxon>Heterorhabditis</taxon>
    </lineage>
</organism>
<accession>A0A1I7XGU5</accession>
<evidence type="ECO:0000256" key="1">
    <source>
        <dbReference type="SAM" id="MobiDB-lite"/>
    </source>
</evidence>
<sequence length="89" mass="9709">MADGEELDAETAQQLATSLADGELMIDDPTQIVDRFDDDDDDPYGHLAEGRELNTVEGDNQSLSSNDESRLKDQSEAHHIGSHPHVCSS</sequence>
<protein>
    <submittedName>
        <fullName evidence="3">DUF5709 domain-containing protein</fullName>
    </submittedName>
</protein>
<feature type="compositionally biased region" description="Basic and acidic residues" evidence="1">
    <location>
        <begin position="67"/>
        <end position="79"/>
    </location>
</feature>
<dbReference type="AlphaFoldDB" id="A0A1I7XGU5"/>
<evidence type="ECO:0000313" key="2">
    <source>
        <dbReference type="Proteomes" id="UP000095283"/>
    </source>
</evidence>
<reference evidence="3" key="1">
    <citation type="submission" date="2016-11" db="UniProtKB">
        <authorList>
            <consortium name="WormBaseParasite"/>
        </authorList>
    </citation>
    <scope>IDENTIFICATION</scope>
</reference>
<dbReference type="Proteomes" id="UP000095283">
    <property type="component" value="Unplaced"/>
</dbReference>
<feature type="region of interest" description="Disordered" evidence="1">
    <location>
        <begin position="31"/>
        <end position="89"/>
    </location>
</feature>
<name>A0A1I7XGU5_HETBA</name>
<proteinExistence type="predicted"/>
<keyword evidence="2" id="KW-1185">Reference proteome</keyword>